<comment type="caution">
    <text evidence="1">The sequence shown here is derived from an EMBL/GenBank/DDBJ whole genome shotgun (WGS) entry which is preliminary data.</text>
</comment>
<evidence type="ECO:0000313" key="2">
    <source>
        <dbReference type="Proteomes" id="UP000252733"/>
    </source>
</evidence>
<protein>
    <submittedName>
        <fullName evidence="1">Uncharacterized protein</fullName>
    </submittedName>
</protein>
<dbReference type="Proteomes" id="UP000252733">
    <property type="component" value="Unassembled WGS sequence"/>
</dbReference>
<dbReference type="AlphaFoldDB" id="A0A368V6Q3"/>
<proteinExistence type="predicted"/>
<sequence length="96" mass="11182">MNEQMQKITDFLKYKVTNQNASDTDKVAWMFTVEKPELLNKAIKAVFPDPTDQPGNEAVERLREFIKEHLLVFHEADIQLDTEAVDYTTIFVAFFL</sequence>
<name>A0A368V6Q3_9BACT</name>
<accession>A0A368V6Q3</accession>
<gene>
    <name evidence="1" type="ORF">DFO77_10760</name>
</gene>
<evidence type="ECO:0000313" key="1">
    <source>
        <dbReference type="EMBL" id="RCW36769.1"/>
    </source>
</evidence>
<organism evidence="1 2">
    <name type="scientific">Marinilabilia salmonicolor</name>
    <dbReference type="NCBI Taxonomy" id="989"/>
    <lineage>
        <taxon>Bacteria</taxon>
        <taxon>Pseudomonadati</taxon>
        <taxon>Bacteroidota</taxon>
        <taxon>Bacteroidia</taxon>
        <taxon>Marinilabiliales</taxon>
        <taxon>Marinilabiliaceae</taxon>
        <taxon>Marinilabilia</taxon>
    </lineage>
</organism>
<dbReference type="EMBL" id="QPIZ01000007">
    <property type="protein sequence ID" value="RCW36769.1"/>
    <property type="molecule type" value="Genomic_DNA"/>
</dbReference>
<keyword evidence="2" id="KW-1185">Reference proteome</keyword>
<reference evidence="1 2" key="1">
    <citation type="submission" date="2018-07" db="EMBL/GenBank/DDBJ databases">
        <title>Freshwater and sediment microbial communities from various areas in North America, analyzing microbe dynamics in response to fracking.</title>
        <authorList>
            <person name="Lamendella R."/>
        </authorList>
    </citation>
    <scope>NUCLEOTIDE SEQUENCE [LARGE SCALE GENOMIC DNA]</scope>
    <source>
        <strain evidence="1 2">160A</strain>
    </source>
</reference>